<accession>A0ABM1NAR1</accession>
<evidence type="ECO:0000313" key="11">
    <source>
        <dbReference type="RefSeq" id="XP_017783911.1"/>
    </source>
</evidence>
<name>A0ABM1NAR1_NICVS</name>
<protein>
    <submittedName>
        <fullName evidence="11">Odorant receptor 43a-like</fullName>
    </submittedName>
</protein>
<evidence type="ECO:0000256" key="5">
    <source>
        <dbReference type="ARBA" id="ARBA00022725"/>
    </source>
</evidence>
<evidence type="ECO:0000256" key="7">
    <source>
        <dbReference type="ARBA" id="ARBA00023136"/>
    </source>
</evidence>
<organism evidence="10 11">
    <name type="scientific">Nicrophorus vespilloides</name>
    <name type="common">Boreal carrion beetle</name>
    <dbReference type="NCBI Taxonomy" id="110193"/>
    <lineage>
        <taxon>Eukaryota</taxon>
        <taxon>Metazoa</taxon>
        <taxon>Ecdysozoa</taxon>
        <taxon>Arthropoda</taxon>
        <taxon>Hexapoda</taxon>
        <taxon>Insecta</taxon>
        <taxon>Pterygota</taxon>
        <taxon>Neoptera</taxon>
        <taxon>Endopterygota</taxon>
        <taxon>Coleoptera</taxon>
        <taxon>Polyphaga</taxon>
        <taxon>Staphyliniformia</taxon>
        <taxon>Silphidae</taxon>
        <taxon>Nicrophorinae</taxon>
        <taxon>Nicrophorus</taxon>
    </lineage>
</organism>
<dbReference type="Pfam" id="PF02949">
    <property type="entry name" value="7tm_6"/>
    <property type="match status" value="1"/>
</dbReference>
<evidence type="ECO:0000256" key="9">
    <source>
        <dbReference type="ARBA" id="ARBA00023224"/>
    </source>
</evidence>
<dbReference type="GeneID" id="108567770"/>
<keyword evidence="3" id="KW-0716">Sensory transduction</keyword>
<evidence type="ECO:0000313" key="10">
    <source>
        <dbReference type="Proteomes" id="UP000695000"/>
    </source>
</evidence>
<evidence type="ECO:0000256" key="1">
    <source>
        <dbReference type="ARBA" id="ARBA00004651"/>
    </source>
</evidence>
<keyword evidence="7" id="KW-0472">Membrane</keyword>
<keyword evidence="2" id="KW-1003">Cell membrane</keyword>
<evidence type="ECO:0000256" key="4">
    <source>
        <dbReference type="ARBA" id="ARBA00022692"/>
    </source>
</evidence>
<keyword evidence="9" id="KW-0807">Transducer</keyword>
<keyword evidence="8" id="KW-0675">Receptor</keyword>
<dbReference type="PANTHER" id="PTHR21137:SF35">
    <property type="entry name" value="ODORANT RECEPTOR 19A-RELATED"/>
    <property type="match status" value="1"/>
</dbReference>
<keyword evidence="6" id="KW-1133">Transmembrane helix</keyword>
<evidence type="ECO:0000256" key="3">
    <source>
        <dbReference type="ARBA" id="ARBA00022606"/>
    </source>
</evidence>
<reference evidence="11" key="1">
    <citation type="submission" date="2025-08" db="UniProtKB">
        <authorList>
            <consortium name="RefSeq"/>
        </authorList>
    </citation>
    <scope>IDENTIFICATION</scope>
    <source>
        <tissue evidence="11">Whole Larva</tissue>
    </source>
</reference>
<comment type="subcellular location">
    <subcellularLocation>
        <location evidence="1">Cell membrane</location>
        <topology evidence="1">Multi-pass membrane protein</topology>
    </subcellularLocation>
</comment>
<gene>
    <name evidence="11" type="primary">LOC108567770</name>
</gene>
<keyword evidence="4" id="KW-0812">Transmembrane</keyword>
<keyword evidence="5" id="KW-0552">Olfaction</keyword>
<dbReference type="RefSeq" id="XP_017783911.1">
    <property type="nucleotide sequence ID" value="XM_017928422.1"/>
</dbReference>
<dbReference type="Proteomes" id="UP000695000">
    <property type="component" value="Unplaced"/>
</dbReference>
<sequence length="115" mass="13065">MLGLFLIVISDEKSDAMNGATYLYGASIQITFLSIFGQLLTNKFESLSEAVYEMPWYLENRKSFSMTIILLQMKLRQPVKISAGKFFDLSHATYATIVHSSFTYFTVLREVTGNN</sequence>
<evidence type="ECO:0000256" key="8">
    <source>
        <dbReference type="ARBA" id="ARBA00023170"/>
    </source>
</evidence>
<dbReference type="InterPro" id="IPR004117">
    <property type="entry name" value="7tm6_olfct_rcpt"/>
</dbReference>
<evidence type="ECO:0000256" key="6">
    <source>
        <dbReference type="ARBA" id="ARBA00022989"/>
    </source>
</evidence>
<proteinExistence type="predicted"/>
<dbReference type="PANTHER" id="PTHR21137">
    <property type="entry name" value="ODORANT RECEPTOR"/>
    <property type="match status" value="1"/>
</dbReference>
<keyword evidence="10" id="KW-1185">Reference proteome</keyword>
<evidence type="ECO:0000256" key="2">
    <source>
        <dbReference type="ARBA" id="ARBA00022475"/>
    </source>
</evidence>